<dbReference type="EMBL" id="PFSF01000061">
    <property type="protein sequence ID" value="PJC27958.1"/>
    <property type="molecule type" value="Genomic_DNA"/>
</dbReference>
<comment type="caution">
    <text evidence="1">The sequence shown here is derived from an EMBL/GenBank/DDBJ whole genome shotgun (WGS) entry which is preliminary data.</text>
</comment>
<reference evidence="2" key="1">
    <citation type="submission" date="2017-09" db="EMBL/GenBank/DDBJ databases">
        <title>Depth-based differentiation of microbial function through sediment-hosted aquifers and enrichment of novel symbionts in the deep terrestrial subsurface.</title>
        <authorList>
            <person name="Probst A.J."/>
            <person name="Ladd B."/>
            <person name="Jarett J.K."/>
            <person name="Geller-Mcgrath D.E."/>
            <person name="Sieber C.M.K."/>
            <person name="Emerson J.B."/>
            <person name="Anantharaman K."/>
            <person name="Thomas B.C."/>
            <person name="Malmstrom R."/>
            <person name="Stieglmeier M."/>
            <person name="Klingl A."/>
            <person name="Woyke T."/>
            <person name="Ryan C.M."/>
            <person name="Banfield J.F."/>
        </authorList>
    </citation>
    <scope>NUCLEOTIDE SEQUENCE [LARGE SCALE GENOMIC DNA]</scope>
</reference>
<evidence type="ECO:0000313" key="2">
    <source>
        <dbReference type="Proteomes" id="UP000229816"/>
    </source>
</evidence>
<protein>
    <submittedName>
        <fullName evidence="1">Uncharacterized protein</fullName>
    </submittedName>
</protein>
<proteinExistence type="predicted"/>
<accession>A0A2M8ES55</accession>
<evidence type="ECO:0000313" key="1">
    <source>
        <dbReference type="EMBL" id="PJC27958.1"/>
    </source>
</evidence>
<gene>
    <name evidence="1" type="ORF">CO054_02745</name>
</gene>
<dbReference type="AlphaFoldDB" id="A0A2M8ES55"/>
<organism evidence="1 2">
    <name type="scientific">Candidatus Shapirobacteria bacterium CG_4_9_14_0_2_um_filter_39_11</name>
    <dbReference type="NCBI Taxonomy" id="1974478"/>
    <lineage>
        <taxon>Bacteria</taxon>
        <taxon>Candidatus Shapironibacteriota</taxon>
    </lineage>
</organism>
<name>A0A2M8ES55_9BACT</name>
<sequence length="159" mass="18098">MEIKEGITPEERRQEVKNRLEKLLGPVRPGDTRPLANIHHRVIVEEFYINHPEVPFPDRILQVNSWEDLKHLKHLKQELKAQLALRLRGLRKLGETDLVFVDGGILEEKLGVDVGRAILINDGGIIKANIRCGRFHKDGGIIGDKVSIEERLLIGTNQK</sequence>
<dbReference type="Proteomes" id="UP000229816">
    <property type="component" value="Unassembled WGS sequence"/>
</dbReference>